<reference evidence="4 5" key="1">
    <citation type="submission" date="2019-03" db="EMBL/GenBank/DDBJ databases">
        <title>Rhodosporidium diobovatum UCD-FST 08-225 genome sequencing, assembly, and annotation.</title>
        <authorList>
            <person name="Fakankun I.U."/>
            <person name="Fristensky B."/>
            <person name="Levin D.B."/>
        </authorList>
    </citation>
    <scope>NUCLEOTIDE SEQUENCE [LARGE SCALE GENOMIC DNA]</scope>
    <source>
        <strain evidence="4 5">UCD-FST 08-225</strain>
    </source>
</reference>
<feature type="domain" description="RlpA-like protein double-psi beta-barrel" evidence="3">
    <location>
        <begin position="104"/>
        <end position="195"/>
    </location>
</feature>
<sequence length="201" mass="20493">MGSYLYQSSTEEPSSGPASTVTATVGSAATTETAVASTSLSSTHAEPSPTAPVASSASSITDDAEEVTSGGGSHPSKAAATSSSAGGSKPSETSSAASAGETYSGKATWYMQRGVAGNCGTVNPESAMICALQTKLYADGKNCGRKRQLTRTDNGKSIVVTVADQCPTCVDSGYVDLSEGAYKELGTEDEGWFDMTWYFVD</sequence>
<proteinExistence type="predicted"/>
<dbReference type="STRING" id="5288.A0A5C5FUR2"/>
<protein>
    <submittedName>
        <fullName evidence="4">RlpA-like double-psi beta-barrel-protein domain-containing protein-containing protein</fullName>
    </submittedName>
</protein>
<accession>A0A5C5FUR2</accession>
<feature type="compositionally biased region" description="Low complexity" evidence="2">
    <location>
        <begin position="74"/>
        <end position="99"/>
    </location>
</feature>
<evidence type="ECO:0000313" key="5">
    <source>
        <dbReference type="Proteomes" id="UP000311382"/>
    </source>
</evidence>
<dbReference type="OrthoDB" id="623670at2759"/>
<evidence type="ECO:0000256" key="1">
    <source>
        <dbReference type="ARBA" id="ARBA00022729"/>
    </source>
</evidence>
<keyword evidence="5" id="KW-1185">Reference proteome</keyword>
<name>A0A5C5FUR2_9BASI</name>
<evidence type="ECO:0000256" key="2">
    <source>
        <dbReference type="SAM" id="MobiDB-lite"/>
    </source>
</evidence>
<comment type="caution">
    <text evidence="4">The sequence shown here is derived from an EMBL/GenBank/DDBJ whole genome shotgun (WGS) entry which is preliminary data.</text>
</comment>
<dbReference type="InterPro" id="IPR051477">
    <property type="entry name" value="Expansin_CellWall"/>
</dbReference>
<keyword evidence="1" id="KW-0732">Signal</keyword>
<feature type="compositionally biased region" description="Polar residues" evidence="2">
    <location>
        <begin position="1"/>
        <end position="17"/>
    </location>
</feature>
<dbReference type="EMBL" id="SOZI01000093">
    <property type="protein sequence ID" value="TNY19521.1"/>
    <property type="molecule type" value="Genomic_DNA"/>
</dbReference>
<evidence type="ECO:0000259" key="3">
    <source>
        <dbReference type="Pfam" id="PF03330"/>
    </source>
</evidence>
<dbReference type="Gene3D" id="2.40.40.10">
    <property type="entry name" value="RlpA-like domain"/>
    <property type="match status" value="1"/>
</dbReference>
<feature type="region of interest" description="Disordered" evidence="2">
    <location>
        <begin position="1"/>
        <end position="99"/>
    </location>
</feature>
<dbReference type="PANTHER" id="PTHR31836:SF24">
    <property type="entry name" value="RLPA-LIKE PROTEIN DOUBLE-PSI BETA-BARREL DOMAIN-CONTAINING PROTEIN"/>
    <property type="match status" value="1"/>
</dbReference>
<gene>
    <name evidence="4" type="ORF">DMC30DRAFT_301829</name>
</gene>
<dbReference type="InterPro" id="IPR036908">
    <property type="entry name" value="RlpA-like_sf"/>
</dbReference>
<dbReference type="CDD" id="cd22191">
    <property type="entry name" value="DPBB_RlpA_EXP_N-like"/>
    <property type="match status" value="1"/>
</dbReference>
<evidence type="ECO:0000313" key="4">
    <source>
        <dbReference type="EMBL" id="TNY19521.1"/>
    </source>
</evidence>
<feature type="compositionally biased region" description="Low complexity" evidence="2">
    <location>
        <begin position="18"/>
        <end position="59"/>
    </location>
</feature>
<dbReference type="AlphaFoldDB" id="A0A5C5FUR2"/>
<dbReference type="InterPro" id="IPR009009">
    <property type="entry name" value="RlpA-like_DPBB"/>
</dbReference>
<organism evidence="4 5">
    <name type="scientific">Rhodotorula diobovata</name>
    <dbReference type="NCBI Taxonomy" id="5288"/>
    <lineage>
        <taxon>Eukaryota</taxon>
        <taxon>Fungi</taxon>
        <taxon>Dikarya</taxon>
        <taxon>Basidiomycota</taxon>
        <taxon>Pucciniomycotina</taxon>
        <taxon>Microbotryomycetes</taxon>
        <taxon>Sporidiobolales</taxon>
        <taxon>Sporidiobolaceae</taxon>
        <taxon>Rhodotorula</taxon>
    </lineage>
</organism>
<dbReference type="PANTHER" id="PTHR31836">
    <property type="match status" value="1"/>
</dbReference>
<dbReference type="SUPFAM" id="SSF50685">
    <property type="entry name" value="Barwin-like endoglucanases"/>
    <property type="match status" value="1"/>
</dbReference>
<dbReference type="Pfam" id="PF03330">
    <property type="entry name" value="DPBB_1"/>
    <property type="match status" value="1"/>
</dbReference>
<dbReference type="Proteomes" id="UP000311382">
    <property type="component" value="Unassembled WGS sequence"/>
</dbReference>